<evidence type="ECO:0000313" key="3">
    <source>
        <dbReference type="Proteomes" id="UP000000639"/>
    </source>
</evidence>
<dbReference type="OrthoDB" id="7064167at2"/>
<feature type="compositionally biased region" description="Acidic residues" evidence="1">
    <location>
        <begin position="176"/>
        <end position="189"/>
    </location>
</feature>
<reference evidence="2 3" key="1">
    <citation type="submission" date="2007-01" db="EMBL/GenBank/DDBJ databases">
        <title>Complete sequence of Psychromonas ingrahamii 37.</title>
        <authorList>
            <consortium name="US DOE Joint Genome Institute"/>
            <person name="Copeland A."/>
            <person name="Lucas S."/>
            <person name="Lapidus A."/>
            <person name="Barry K."/>
            <person name="Detter J.C."/>
            <person name="Glavina del Rio T."/>
            <person name="Hammon N."/>
            <person name="Israni S."/>
            <person name="Dalin E."/>
            <person name="Tice H."/>
            <person name="Pitluck S."/>
            <person name="Thompson L.S."/>
            <person name="Brettin T."/>
            <person name="Bruce D."/>
            <person name="Han C."/>
            <person name="Tapia R."/>
            <person name="Schmutz J."/>
            <person name="Larimer F."/>
            <person name="Land M."/>
            <person name="Hauser L."/>
            <person name="Kyrpides N."/>
            <person name="Ivanova N."/>
            <person name="Staley J."/>
            <person name="Richardson P."/>
        </authorList>
    </citation>
    <scope>NUCLEOTIDE SEQUENCE [LARGE SCALE GENOMIC DNA]</scope>
    <source>
        <strain evidence="2 3">37</strain>
    </source>
</reference>
<organism evidence="2 3">
    <name type="scientific">Psychromonas ingrahamii (strain DSM 17664 / CCUG 51855 / 37)</name>
    <dbReference type="NCBI Taxonomy" id="357804"/>
    <lineage>
        <taxon>Bacteria</taxon>
        <taxon>Pseudomonadati</taxon>
        <taxon>Pseudomonadota</taxon>
        <taxon>Gammaproteobacteria</taxon>
        <taxon>Alteromonadales</taxon>
        <taxon>Psychromonadaceae</taxon>
        <taxon>Psychromonas</taxon>
    </lineage>
</organism>
<feature type="region of interest" description="Disordered" evidence="1">
    <location>
        <begin position="176"/>
        <end position="202"/>
    </location>
</feature>
<proteinExistence type="predicted"/>
<dbReference type="Proteomes" id="UP000000639">
    <property type="component" value="Chromosome"/>
</dbReference>
<name>A1SVS9_PSYIN</name>
<evidence type="ECO:0000313" key="2">
    <source>
        <dbReference type="EMBL" id="ABM03594.1"/>
    </source>
</evidence>
<accession>A1SVS9</accession>
<dbReference type="RefSeq" id="WP_011770154.1">
    <property type="nucleotide sequence ID" value="NC_008709.1"/>
</dbReference>
<evidence type="ECO:0008006" key="4">
    <source>
        <dbReference type="Google" id="ProtNLM"/>
    </source>
</evidence>
<evidence type="ECO:0000256" key="1">
    <source>
        <dbReference type="SAM" id="MobiDB-lite"/>
    </source>
</evidence>
<sequence>MNAHEFVSLKARSKEAWIKMERWRLAYRSDHKSIGNRANYLKWGTVISGVLTGASSLSFLGEDPTKYITGIAGFMTGVLAVMDKVFQWESNANEAWRSSKLLEDLQSDLYQYLWSVSASKLIESPESYLAKINNKLISYTSLPCTDPDQFLEAAEEASKRFNFENMVMIDHAVPDEPDDDDPLPEEVDGIDGFQPVIDGGDF</sequence>
<dbReference type="KEGG" id="pin:Ping_1817"/>
<dbReference type="EMBL" id="CP000510">
    <property type="protein sequence ID" value="ABM03594.1"/>
    <property type="molecule type" value="Genomic_DNA"/>
</dbReference>
<dbReference type="AlphaFoldDB" id="A1SVS9"/>
<dbReference type="eggNOG" id="ENOG50347JZ">
    <property type="taxonomic scope" value="Bacteria"/>
</dbReference>
<protein>
    <recommendedName>
        <fullName evidence="4">SMODS and SLOG-associating 2TM effector domain-containing protein</fullName>
    </recommendedName>
</protein>
<keyword evidence="3" id="KW-1185">Reference proteome</keyword>
<gene>
    <name evidence="2" type="ordered locus">Ping_1817</name>
</gene>
<dbReference type="HOGENOM" id="CLU_1353704_0_0_6"/>